<feature type="non-terminal residue" evidence="2">
    <location>
        <position position="139"/>
    </location>
</feature>
<evidence type="ECO:0000313" key="2">
    <source>
        <dbReference type="EMBL" id="POM70578.1"/>
    </source>
</evidence>
<accession>A0A2P4XYE6</accession>
<name>A0A2P4XYE6_9STRA</name>
<protein>
    <submittedName>
        <fullName evidence="2">Monovalent Cation:Proton Antiporter-2 (CPA2) family</fullName>
    </submittedName>
</protein>
<dbReference type="EMBL" id="NCKW01006913">
    <property type="protein sequence ID" value="POM70578.1"/>
    <property type="molecule type" value="Genomic_DNA"/>
</dbReference>
<dbReference type="Proteomes" id="UP000237271">
    <property type="component" value="Unassembled WGS sequence"/>
</dbReference>
<reference evidence="2 3" key="1">
    <citation type="journal article" date="2017" name="Genome Biol. Evol.">
        <title>Phytophthora megakarya and P. palmivora, closely related causal agents of cacao black pod rot, underwent increases in genome sizes and gene numbers by different mechanisms.</title>
        <authorList>
            <person name="Ali S.S."/>
            <person name="Shao J."/>
            <person name="Lary D.J."/>
            <person name="Kronmiller B."/>
            <person name="Shen D."/>
            <person name="Strem M.D."/>
            <person name="Amoako-Attah I."/>
            <person name="Akrofi A.Y."/>
            <person name="Begoude B.A."/>
            <person name="Ten Hoopen G.M."/>
            <person name="Coulibaly K."/>
            <person name="Kebe B.I."/>
            <person name="Melnick R.L."/>
            <person name="Guiltinan M.J."/>
            <person name="Tyler B.M."/>
            <person name="Meinhardt L.W."/>
            <person name="Bailey B.A."/>
        </authorList>
    </citation>
    <scope>NUCLEOTIDE SEQUENCE [LARGE SCALE GENOMIC DNA]</scope>
    <source>
        <strain evidence="3">sbr112.9</strain>
    </source>
</reference>
<comment type="caution">
    <text evidence="2">The sequence shown here is derived from an EMBL/GenBank/DDBJ whole genome shotgun (WGS) entry which is preliminary data.</text>
</comment>
<keyword evidence="1" id="KW-0175">Coiled coil</keyword>
<dbReference type="OrthoDB" id="1654420at2759"/>
<sequence length="139" mass="15829">MELGDQFAKYTQGQIRERQHLRDELMAVQSNLNRLALGLNRTLLELEHVEQEEELQSKKLMEVLAHQEEEKREQKLEKDGIKEVDYETGHLKNTTGLNAEQLKKLEAVEKKADPAVLHYDMELLAQVAVLLGVSAIGGI</sequence>
<proteinExistence type="predicted"/>
<gene>
    <name evidence="2" type="ORF">PHPALM_12957</name>
</gene>
<keyword evidence="3" id="KW-1185">Reference proteome</keyword>
<evidence type="ECO:0000256" key="1">
    <source>
        <dbReference type="SAM" id="Coils"/>
    </source>
</evidence>
<feature type="coiled-coil region" evidence="1">
    <location>
        <begin position="50"/>
        <end position="84"/>
    </location>
</feature>
<organism evidence="2 3">
    <name type="scientific">Phytophthora palmivora</name>
    <dbReference type="NCBI Taxonomy" id="4796"/>
    <lineage>
        <taxon>Eukaryota</taxon>
        <taxon>Sar</taxon>
        <taxon>Stramenopiles</taxon>
        <taxon>Oomycota</taxon>
        <taxon>Peronosporomycetes</taxon>
        <taxon>Peronosporales</taxon>
        <taxon>Peronosporaceae</taxon>
        <taxon>Phytophthora</taxon>
    </lineage>
</organism>
<dbReference type="AlphaFoldDB" id="A0A2P4XYE6"/>
<evidence type="ECO:0000313" key="3">
    <source>
        <dbReference type="Proteomes" id="UP000237271"/>
    </source>
</evidence>